<evidence type="ECO:0000313" key="2">
    <source>
        <dbReference type="EnsemblFungi" id="CEF78999"/>
    </source>
</evidence>
<reference evidence="2 3" key="2">
    <citation type="journal article" date="2010" name="Nature">
        <title>Comparative genomics reveals mobile pathogenicity chromosomes in Fusarium.</title>
        <authorList>
            <person name="Ma L.J."/>
            <person name="van der Does H.C."/>
            <person name="Borkovich K.A."/>
            <person name="Coleman J.J."/>
            <person name="Daboussi M.J."/>
            <person name="Di Pietro A."/>
            <person name="Dufresne M."/>
            <person name="Freitag M."/>
            <person name="Grabherr M."/>
            <person name="Henrissat B."/>
            <person name="Houterman P.M."/>
            <person name="Kang S."/>
            <person name="Shim W.B."/>
            <person name="Woloshuk C."/>
            <person name="Xie X."/>
            <person name="Xu J.R."/>
            <person name="Antoniw J."/>
            <person name="Baker S.E."/>
            <person name="Bluhm B.H."/>
            <person name="Breakspear A."/>
            <person name="Brown D.W."/>
            <person name="Butchko R.A."/>
            <person name="Chapman S."/>
            <person name="Coulson R."/>
            <person name="Coutinho P.M."/>
            <person name="Danchin E.G."/>
            <person name="Diener A."/>
            <person name="Gale L.R."/>
            <person name="Gardiner D.M."/>
            <person name="Goff S."/>
            <person name="Hammond-Kosack K.E."/>
            <person name="Hilburn K."/>
            <person name="Hua-Van A."/>
            <person name="Jonkers W."/>
            <person name="Kazan K."/>
            <person name="Kodira C.D."/>
            <person name="Koehrsen M."/>
            <person name="Kumar L."/>
            <person name="Lee Y.H."/>
            <person name="Li L."/>
            <person name="Manners J.M."/>
            <person name="Miranda-Saavedra D."/>
            <person name="Mukherjee M."/>
            <person name="Park G."/>
            <person name="Park J."/>
            <person name="Park S.Y."/>
            <person name="Proctor R.H."/>
            <person name="Regev A."/>
            <person name="Ruiz-Roldan M.C."/>
            <person name="Sain D."/>
            <person name="Sakthikumar S."/>
            <person name="Sykes S."/>
            <person name="Schwartz D.C."/>
            <person name="Turgeon B.G."/>
            <person name="Wapinski I."/>
            <person name="Yoder O."/>
            <person name="Young S."/>
            <person name="Zeng Q."/>
            <person name="Zhou S."/>
            <person name="Galagan J."/>
            <person name="Cuomo C.A."/>
            <person name="Kistler H.C."/>
            <person name="Rep M."/>
        </authorList>
    </citation>
    <scope>GENOME REANNOTATION</scope>
    <source>
        <strain evidence="3">ATCC MYA-4620 / CBS 123657 / FGSC 9075 / NRRL 31084 / PH-1</strain>
        <strain evidence="2">PH-1 / ATCC MYA-4620 / FGSC 9075 / NRRL 31084</strain>
    </source>
</reference>
<dbReference type="EMBL" id="HG970333">
    <property type="protein sequence ID" value="CEF78999.1"/>
    <property type="molecule type" value="Genomic_DNA"/>
</dbReference>
<gene>
    <name evidence="1" type="ORF">FGRAMPH1_01T14393</name>
</gene>
<proteinExistence type="predicted"/>
<evidence type="ECO:0000313" key="3">
    <source>
        <dbReference type="Proteomes" id="UP000070720"/>
    </source>
</evidence>
<dbReference type="VEuPathDB" id="FungiDB:FGRAMPH1_01G14393"/>
<keyword evidence="3" id="KW-1185">Reference proteome</keyword>
<dbReference type="EnsemblFungi" id="CEF78999">
    <property type="protein sequence ID" value="CEF78999"/>
    <property type="gene ID" value="FGRRES_16158"/>
</dbReference>
<accession>A0A0E0S674</accession>
<reference evidence="2 3" key="1">
    <citation type="journal article" date="2007" name="Science">
        <title>The Fusarium graminearum genome reveals a link between localized polymorphism and pathogen specialization.</title>
        <authorList>
            <person name="Cuomo C.A."/>
            <person name="Gueldener U."/>
            <person name="Xu J.-R."/>
            <person name="Trail F."/>
            <person name="Turgeon B.G."/>
            <person name="Di Pietro A."/>
            <person name="Walton J.D."/>
            <person name="Ma L.-J."/>
            <person name="Baker S.E."/>
            <person name="Rep M."/>
            <person name="Adam G."/>
            <person name="Antoniw J."/>
            <person name="Baldwin T."/>
            <person name="Calvo S.E."/>
            <person name="Chang Y.-L."/>
            <person name="DeCaprio D."/>
            <person name="Gale L.R."/>
            <person name="Gnerre S."/>
            <person name="Goswami R.S."/>
            <person name="Hammond-Kosack K."/>
            <person name="Harris L.J."/>
            <person name="Hilburn K."/>
            <person name="Kennell J.C."/>
            <person name="Kroken S."/>
            <person name="Magnuson J.K."/>
            <person name="Mannhaupt G."/>
            <person name="Mauceli E.W."/>
            <person name="Mewes H.-W."/>
            <person name="Mitterbauer R."/>
            <person name="Muehlbauer G."/>
            <person name="Muensterkoetter M."/>
            <person name="Nelson D."/>
            <person name="O'Donnell K."/>
            <person name="Ouellet T."/>
            <person name="Qi W."/>
            <person name="Quesneville H."/>
            <person name="Roncero M.I.G."/>
            <person name="Seong K.-Y."/>
            <person name="Tetko I.V."/>
            <person name="Urban M."/>
            <person name="Waalwijk C."/>
            <person name="Ward T.J."/>
            <person name="Yao J."/>
            <person name="Birren B.W."/>
            <person name="Kistler H.C."/>
        </authorList>
    </citation>
    <scope>NUCLEOTIDE SEQUENCE [LARGE SCALE GENOMIC DNA]</scope>
    <source>
        <strain evidence="3">ATCC MYA-4620 / CBS 123657 / FGSC 9075 / NRRL 31084 / PH-1</strain>
        <strain evidence="2">PH-1 / ATCC MYA-4620 / FGSC 9075 / NRRL 31084</strain>
    </source>
</reference>
<dbReference type="AlphaFoldDB" id="A0A098DJ89"/>
<sequence>MLRSGDLVRLHWAQSGGTDRTNPIRYLEVNVTSPRSEGYPEPEVRAKANQCISRFN</sequence>
<organism evidence="1 3">
    <name type="scientific">Gibberella zeae (strain ATCC MYA-4620 / CBS 123657 / FGSC 9075 / NRRL 31084 / PH-1)</name>
    <name type="common">Wheat head blight fungus</name>
    <name type="synonym">Fusarium graminearum</name>
    <dbReference type="NCBI Taxonomy" id="229533"/>
    <lineage>
        <taxon>Eukaryota</taxon>
        <taxon>Fungi</taxon>
        <taxon>Dikarya</taxon>
        <taxon>Ascomycota</taxon>
        <taxon>Pezizomycotina</taxon>
        <taxon>Sordariomycetes</taxon>
        <taxon>Hypocreomycetidae</taxon>
        <taxon>Hypocreales</taxon>
        <taxon>Nectriaceae</taxon>
        <taxon>Fusarium</taxon>
    </lineage>
</organism>
<accession>A0A098DJ89</accession>
<reference evidence="1 3" key="3">
    <citation type="journal article" date="2015" name="BMC Genomics">
        <title>The completed genome sequence of the pathogenic ascomycete fungus Fusarium graminearum.</title>
        <authorList>
            <person name="King R."/>
            <person name="Urban M."/>
            <person name="Hammond-Kosack M.C."/>
            <person name="Hassani-Pak K."/>
            <person name="Hammond-Kosack K.E."/>
        </authorList>
    </citation>
    <scope>NUCLEOTIDE SEQUENCE [LARGE SCALE GENOMIC DNA]</scope>
    <source>
        <strain evidence="3">ATCC MYA-4620 / CBS 123657 / FGSC 9075 / NRRL 31084 / PH-1</strain>
        <strain evidence="1">PH-1</strain>
    </source>
</reference>
<dbReference type="Proteomes" id="UP000070720">
    <property type="component" value="Chromosome 2"/>
</dbReference>
<evidence type="ECO:0000313" key="1">
    <source>
        <dbReference type="EMBL" id="CEF78999.1"/>
    </source>
</evidence>
<dbReference type="InParanoid" id="A0A098DJ89"/>
<name>A0A098DJ89_GIBZE</name>
<protein>
    <submittedName>
        <fullName evidence="1">Chromosome 2, complete genome</fullName>
    </submittedName>
</protein>
<reference evidence="2" key="4">
    <citation type="submission" date="2017-01" db="UniProtKB">
        <authorList>
            <consortium name="EnsemblFungi"/>
        </authorList>
    </citation>
    <scope>IDENTIFICATION</scope>
    <source>
        <strain evidence="2">PH-1 / ATCC MYA-4620 / FGSC 9075 / NRRL 31084</strain>
    </source>
</reference>